<dbReference type="AlphaFoldDB" id="A0A7H2BGD3"/>
<dbReference type="GeneID" id="96623717"/>
<accession>A0A7H2BGD3</accession>
<name>A0A7H2BGD3_9MICC</name>
<evidence type="ECO:0000313" key="2">
    <source>
        <dbReference type="EMBL" id="QNV38729.1"/>
    </source>
</evidence>
<evidence type="ECO:0000313" key="3">
    <source>
        <dbReference type="Proteomes" id="UP000516404"/>
    </source>
</evidence>
<dbReference type="Pfam" id="PF13671">
    <property type="entry name" value="AAA_33"/>
    <property type="match status" value="1"/>
</dbReference>
<feature type="region of interest" description="Disordered" evidence="1">
    <location>
        <begin position="257"/>
        <end position="280"/>
    </location>
</feature>
<dbReference type="EMBL" id="CP061539">
    <property type="protein sequence ID" value="QNV38729.1"/>
    <property type="molecule type" value="Genomic_DNA"/>
</dbReference>
<feature type="region of interest" description="Disordered" evidence="1">
    <location>
        <begin position="139"/>
        <end position="176"/>
    </location>
</feature>
<feature type="compositionally biased region" description="Acidic residues" evidence="1">
    <location>
        <begin position="159"/>
        <end position="171"/>
    </location>
</feature>
<reference evidence="2 3" key="1">
    <citation type="submission" date="2020-09" db="EMBL/GenBank/DDBJ databases">
        <title>Investigation of environmental microbes.</title>
        <authorList>
            <person name="Ou Y."/>
            <person name="Kang Q."/>
        </authorList>
    </citation>
    <scope>NUCLEOTIDE SEQUENCE [LARGE SCALE GENOMIC DNA]</scope>
    <source>
        <strain evidence="2 3">KJZ-14</strain>
    </source>
</reference>
<keyword evidence="2" id="KW-0067">ATP-binding</keyword>
<protein>
    <submittedName>
        <fullName evidence="2">ATP-binding protein</fullName>
    </submittedName>
</protein>
<dbReference type="GO" id="GO:0005524">
    <property type="term" value="F:ATP binding"/>
    <property type="evidence" value="ECO:0007669"/>
    <property type="project" value="UniProtKB-KW"/>
</dbReference>
<dbReference type="RefSeq" id="WP_190725325.1">
    <property type="nucleotide sequence ID" value="NZ_CP061539.1"/>
</dbReference>
<evidence type="ECO:0000256" key="1">
    <source>
        <dbReference type="SAM" id="MobiDB-lite"/>
    </source>
</evidence>
<dbReference type="Gene3D" id="3.40.50.300">
    <property type="entry name" value="P-loop containing nucleotide triphosphate hydrolases"/>
    <property type="match status" value="1"/>
</dbReference>
<dbReference type="Proteomes" id="UP000516404">
    <property type="component" value="Chromosome"/>
</dbReference>
<keyword evidence="2" id="KW-0547">Nucleotide-binding</keyword>
<dbReference type="SUPFAM" id="SSF52540">
    <property type="entry name" value="P-loop containing nucleoside triphosphate hydrolases"/>
    <property type="match status" value="1"/>
</dbReference>
<dbReference type="InterPro" id="IPR027417">
    <property type="entry name" value="P-loop_NTPase"/>
</dbReference>
<dbReference type="KEGG" id="rter:IDM49_05670"/>
<sequence>MSVKLIVGAPGVGKTTYAQKLAQENDGIVVDLDEYRKAAPTEDIAQKWRLDAENAAHSFEKDVYVVRTLADAKERAEAAERIKADETIVLMTSPEIAKKRVTARDGDDSKHEAITQWWNTFKPNSGETTLVLDEDIIPEPEDEEHGSEDDAKDSGSTESDSESAEEPDEADSPQYTEESIAELLEQARLEERNKVASEYATKIFDSNFTSSALSRGIDEERLSVIRAGINPALYVGEGGELKSDELNAFFDALAPAQSKRGPSNHAGYRNSTPISGKEHGKAMAEEFLNKGR</sequence>
<organism evidence="2 3">
    <name type="scientific">Rothia terrae</name>
    <dbReference type="NCBI Taxonomy" id="396015"/>
    <lineage>
        <taxon>Bacteria</taxon>
        <taxon>Bacillati</taxon>
        <taxon>Actinomycetota</taxon>
        <taxon>Actinomycetes</taxon>
        <taxon>Micrococcales</taxon>
        <taxon>Micrococcaceae</taxon>
        <taxon>Rothia</taxon>
    </lineage>
</organism>
<keyword evidence="3" id="KW-1185">Reference proteome</keyword>
<gene>
    <name evidence="2" type="ORF">IDM49_05670</name>
</gene>
<proteinExistence type="predicted"/>